<evidence type="ECO:0000256" key="3">
    <source>
        <dbReference type="SAM" id="SignalP"/>
    </source>
</evidence>
<evidence type="ECO:0000256" key="1">
    <source>
        <dbReference type="SAM" id="MobiDB-lite"/>
    </source>
</evidence>
<feature type="compositionally biased region" description="Gly residues" evidence="1">
    <location>
        <begin position="49"/>
        <end position="77"/>
    </location>
</feature>
<dbReference type="GeneID" id="27332560"/>
<keyword evidence="2" id="KW-0472">Membrane</keyword>
<evidence type="ECO:0000259" key="4">
    <source>
        <dbReference type="Pfam" id="PF24866"/>
    </source>
</evidence>
<reference evidence="5 6" key="1">
    <citation type="submission" date="2015-01" db="EMBL/GenBank/DDBJ databases">
        <title>The Genome Sequence of Exophiala spinifera CBS89968.</title>
        <authorList>
            <consortium name="The Broad Institute Genomics Platform"/>
            <person name="Cuomo C."/>
            <person name="de Hoog S."/>
            <person name="Gorbushina A."/>
            <person name="Stielow B."/>
            <person name="Teixiera M."/>
            <person name="Abouelleil A."/>
            <person name="Chapman S.B."/>
            <person name="Priest M."/>
            <person name="Young S.K."/>
            <person name="Wortman J."/>
            <person name="Nusbaum C."/>
            <person name="Birren B."/>
        </authorList>
    </citation>
    <scope>NUCLEOTIDE SEQUENCE [LARGE SCALE GENOMIC DNA]</scope>
    <source>
        <strain evidence="5 6">CBS 89968</strain>
    </source>
</reference>
<dbReference type="RefSeq" id="XP_016235647.1">
    <property type="nucleotide sequence ID" value="XM_016379820.1"/>
</dbReference>
<proteinExistence type="predicted"/>
<evidence type="ECO:0000313" key="6">
    <source>
        <dbReference type="Proteomes" id="UP000053328"/>
    </source>
</evidence>
<accession>A0A0D1YKD0</accession>
<sequence length="277" mass="28475">MKFLHLTALLYLFTFAASAPPSTEFSSDISVRDSSPLEPFNALEKRKGGGGGKGGGGSGGSSSGGGRTGSGSGGSSSGGRPASSYSFSPSSNVGGRTREGSGTPKTYGNRYTGGAVVPYTAGARSPSRGIAPYALPIGALALFPALWLYGSVWAYPYGIPYHYYHDGRNTTSNVTCVCQRYQVCGCDPTDNSTFLNQVVTNGTGSAPVNTSLVRTVDYGNGTAVTYINGSLANGTTSDGGTDPSNESEISAAVKVMMDFGGYWIMVATVVLGMWMTA</sequence>
<dbReference type="InterPro" id="IPR056634">
    <property type="entry name" value="DUF7732"/>
</dbReference>
<name>A0A0D1YKD0_9EURO</name>
<evidence type="ECO:0000256" key="2">
    <source>
        <dbReference type="SAM" id="Phobius"/>
    </source>
</evidence>
<feature type="transmembrane region" description="Helical" evidence="2">
    <location>
        <begin position="133"/>
        <end position="155"/>
    </location>
</feature>
<keyword evidence="3" id="KW-0732">Signal</keyword>
<organism evidence="5 6">
    <name type="scientific">Exophiala spinifera</name>
    <dbReference type="NCBI Taxonomy" id="91928"/>
    <lineage>
        <taxon>Eukaryota</taxon>
        <taxon>Fungi</taxon>
        <taxon>Dikarya</taxon>
        <taxon>Ascomycota</taxon>
        <taxon>Pezizomycotina</taxon>
        <taxon>Eurotiomycetes</taxon>
        <taxon>Chaetothyriomycetidae</taxon>
        <taxon>Chaetothyriales</taxon>
        <taxon>Herpotrichiellaceae</taxon>
        <taxon>Exophiala</taxon>
    </lineage>
</organism>
<keyword evidence="2" id="KW-0812">Transmembrane</keyword>
<dbReference type="Proteomes" id="UP000053328">
    <property type="component" value="Unassembled WGS sequence"/>
</dbReference>
<gene>
    <name evidence="5" type="ORF">PV08_05477</name>
</gene>
<dbReference type="OrthoDB" id="5425547at2759"/>
<keyword evidence="6" id="KW-1185">Reference proteome</keyword>
<dbReference type="VEuPathDB" id="FungiDB:PV08_05477"/>
<dbReference type="PANTHER" id="PTHR42091:SF1">
    <property type="entry name" value="CONSERVED GLYCINE-RICH PROTEIN (AFU_ORTHOLOGUE AFUA_7G02440)"/>
    <property type="match status" value="1"/>
</dbReference>
<feature type="region of interest" description="Disordered" evidence="1">
    <location>
        <begin position="23"/>
        <end position="109"/>
    </location>
</feature>
<evidence type="ECO:0000313" key="5">
    <source>
        <dbReference type="EMBL" id="KIW15431.1"/>
    </source>
</evidence>
<dbReference type="EMBL" id="KN847495">
    <property type="protein sequence ID" value="KIW15431.1"/>
    <property type="molecule type" value="Genomic_DNA"/>
</dbReference>
<feature type="chain" id="PRO_5002237036" description="DUF7732 domain-containing protein" evidence="3">
    <location>
        <begin position="19"/>
        <end position="277"/>
    </location>
</feature>
<dbReference type="PANTHER" id="PTHR42091">
    <property type="entry name" value="CONSERVED GLYCINE-RICH PROTEIN (AFU_ORTHOLOGUE AFUA_7G02440)"/>
    <property type="match status" value="1"/>
</dbReference>
<dbReference type="HOGENOM" id="CLU_060392_0_0_1"/>
<feature type="transmembrane region" description="Helical" evidence="2">
    <location>
        <begin position="259"/>
        <end position="276"/>
    </location>
</feature>
<feature type="domain" description="DUF7732" evidence="4">
    <location>
        <begin position="111"/>
        <end position="235"/>
    </location>
</feature>
<feature type="compositionally biased region" description="Low complexity" evidence="1">
    <location>
        <begin position="78"/>
        <end position="91"/>
    </location>
</feature>
<dbReference type="AlphaFoldDB" id="A0A0D1YKD0"/>
<feature type="signal peptide" evidence="3">
    <location>
        <begin position="1"/>
        <end position="18"/>
    </location>
</feature>
<keyword evidence="2" id="KW-1133">Transmembrane helix</keyword>
<dbReference type="STRING" id="91928.A0A0D1YKD0"/>
<protein>
    <recommendedName>
        <fullName evidence="4">DUF7732 domain-containing protein</fullName>
    </recommendedName>
</protein>
<feature type="compositionally biased region" description="Polar residues" evidence="1">
    <location>
        <begin position="23"/>
        <end position="33"/>
    </location>
</feature>
<dbReference type="Pfam" id="PF24866">
    <property type="entry name" value="DUF7732"/>
    <property type="match status" value="1"/>
</dbReference>